<proteinExistence type="predicted"/>
<accession>A0A7Y0F0B1</accession>
<dbReference type="AlphaFoldDB" id="A0A7Y0F0B1"/>
<protein>
    <submittedName>
        <fullName evidence="1">Uncharacterized protein</fullName>
    </submittedName>
</protein>
<organism evidence="1 2">
    <name type="scientific">Bifidobacterium moraviense</name>
    <dbReference type="NCBI Taxonomy" id="2675323"/>
    <lineage>
        <taxon>Bacteria</taxon>
        <taxon>Bacillati</taxon>
        <taxon>Actinomycetota</taxon>
        <taxon>Actinomycetes</taxon>
        <taxon>Bifidobacteriales</taxon>
        <taxon>Bifidobacteriaceae</taxon>
        <taxon>Bifidobacterium</taxon>
    </lineage>
</organism>
<dbReference type="Proteomes" id="UP000588277">
    <property type="component" value="Unassembled WGS sequence"/>
</dbReference>
<comment type="caution">
    <text evidence="1">The sequence shown here is derived from an EMBL/GenBank/DDBJ whole genome shotgun (WGS) entry which is preliminary data.</text>
</comment>
<reference evidence="1 2" key="1">
    <citation type="submission" date="2020-02" db="EMBL/GenBank/DDBJ databases">
        <title>Characterization of phylogenetic diversity of novel bifidobacterial species isolated in Czech ZOOs.</title>
        <authorList>
            <person name="Lugli G.A."/>
            <person name="Vera N.B."/>
            <person name="Ventura M."/>
        </authorList>
    </citation>
    <scope>NUCLEOTIDE SEQUENCE [LARGE SCALE GENOMIC DNA]</scope>
    <source>
        <strain evidence="1 2">DSM 109958</strain>
    </source>
</reference>
<keyword evidence="2" id="KW-1185">Reference proteome</keyword>
<gene>
    <name evidence="1" type="ORF">G1C96_0230</name>
</gene>
<evidence type="ECO:0000313" key="1">
    <source>
        <dbReference type="EMBL" id="NMM99652.1"/>
    </source>
</evidence>
<evidence type="ECO:0000313" key="2">
    <source>
        <dbReference type="Proteomes" id="UP000588277"/>
    </source>
</evidence>
<dbReference type="EMBL" id="JAAIIH010000001">
    <property type="protein sequence ID" value="NMM99652.1"/>
    <property type="molecule type" value="Genomic_DNA"/>
</dbReference>
<name>A0A7Y0F0B1_9BIFI</name>
<sequence length="128" mass="13441">MPRIAAAAAEAASVRFAPDPGDDPTLTARYAVRIDSPVGAIAVPVIICYDDATRATFHGKAKVMGRVSRFDGRRDGALHAFGVSVRLPFGVLDVRLEASVAADGSVTGHAIAPNRRPMVLTGRRTDAC</sequence>